<proteinExistence type="predicted"/>
<gene>
    <name evidence="1" type="ORF">CISIN_1g037366mg</name>
</gene>
<keyword evidence="2" id="KW-1185">Reference proteome</keyword>
<dbReference type="Proteomes" id="UP000027120">
    <property type="component" value="Unassembled WGS sequence"/>
</dbReference>
<protein>
    <submittedName>
        <fullName evidence="1">Uncharacterized protein</fullName>
    </submittedName>
</protein>
<evidence type="ECO:0000313" key="2">
    <source>
        <dbReference type="Proteomes" id="UP000027120"/>
    </source>
</evidence>
<dbReference type="AlphaFoldDB" id="A0A067GXD2"/>
<reference evidence="1 2" key="1">
    <citation type="submission" date="2014-04" db="EMBL/GenBank/DDBJ databases">
        <authorList>
            <consortium name="International Citrus Genome Consortium"/>
            <person name="Gmitter F."/>
            <person name="Chen C."/>
            <person name="Farmerie W."/>
            <person name="Harkins T."/>
            <person name="Desany B."/>
            <person name="Mohiuddin M."/>
            <person name="Kodira C."/>
            <person name="Borodovsky M."/>
            <person name="Lomsadze A."/>
            <person name="Burns P."/>
            <person name="Jenkins J."/>
            <person name="Prochnik S."/>
            <person name="Shu S."/>
            <person name="Chapman J."/>
            <person name="Pitluck S."/>
            <person name="Schmutz J."/>
            <person name="Rokhsar D."/>
        </authorList>
    </citation>
    <scope>NUCLEOTIDE SEQUENCE</scope>
</reference>
<accession>A0A067GXD2</accession>
<dbReference type="EMBL" id="KK784877">
    <property type="protein sequence ID" value="KDO80107.1"/>
    <property type="molecule type" value="Genomic_DNA"/>
</dbReference>
<organism evidence="1 2">
    <name type="scientific">Citrus sinensis</name>
    <name type="common">Sweet orange</name>
    <name type="synonym">Citrus aurantium var. sinensis</name>
    <dbReference type="NCBI Taxonomy" id="2711"/>
    <lineage>
        <taxon>Eukaryota</taxon>
        <taxon>Viridiplantae</taxon>
        <taxon>Streptophyta</taxon>
        <taxon>Embryophyta</taxon>
        <taxon>Tracheophyta</taxon>
        <taxon>Spermatophyta</taxon>
        <taxon>Magnoliopsida</taxon>
        <taxon>eudicotyledons</taxon>
        <taxon>Gunneridae</taxon>
        <taxon>Pentapetalae</taxon>
        <taxon>rosids</taxon>
        <taxon>malvids</taxon>
        <taxon>Sapindales</taxon>
        <taxon>Rutaceae</taxon>
        <taxon>Aurantioideae</taxon>
        <taxon>Citrus</taxon>
    </lineage>
</organism>
<name>A0A067GXD2_CITSI</name>
<evidence type="ECO:0000313" key="1">
    <source>
        <dbReference type="EMBL" id="KDO80107.1"/>
    </source>
</evidence>
<sequence>MGTCGPINMLHVLSKLFSGQLLGPLLDIESSDADDNFAARFPNICCLCNPAFRMKELHNISMCSKSPTLPPDDR</sequence>